<feature type="non-terminal residue" evidence="2">
    <location>
        <position position="1"/>
    </location>
</feature>
<accession>A0A9R1JB95</accession>
<sequence>AYVSAVSCSDCRFKQRALAPASPGAVIRSLFVSLTGRSTPRSSPSPTSPSEGDASEGEQWRLAAADLSRRLGRRGGGDLAAEAVSRRAGAQAGA</sequence>
<feature type="compositionally biased region" description="Low complexity" evidence="1">
    <location>
        <begin position="37"/>
        <end position="50"/>
    </location>
</feature>
<evidence type="ECO:0000256" key="1">
    <source>
        <dbReference type="SAM" id="MobiDB-lite"/>
    </source>
</evidence>
<feature type="region of interest" description="Disordered" evidence="1">
    <location>
        <begin position="72"/>
        <end position="94"/>
    </location>
</feature>
<proteinExistence type="predicted"/>
<name>A0A9R1JB95_WHEAT</name>
<feature type="region of interest" description="Disordered" evidence="1">
    <location>
        <begin position="35"/>
        <end position="59"/>
    </location>
</feature>
<protein>
    <submittedName>
        <fullName evidence="2">Uncharacterized protein</fullName>
    </submittedName>
</protein>
<dbReference type="Proteomes" id="UP000815260">
    <property type="component" value="Chromosome 2B"/>
</dbReference>
<evidence type="ECO:0000313" key="2">
    <source>
        <dbReference type="EMBL" id="KAF7011096.1"/>
    </source>
</evidence>
<feature type="non-terminal residue" evidence="2">
    <location>
        <position position="94"/>
    </location>
</feature>
<reference evidence="2" key="2">
    <citation type="submission" date="2020-03" db="EMBL/GenBank/DDBJ databases">
        <title>The second near-complete assembly of the hexaploid bread wheat (Triticum aestivum) genome.</title>
        <authorList>
            <person name="Zimin A.V."/>
            <person name="Puiu D."/>
            <person name="Shumante A."/>
            <person name="Alonge M."/>
            <person name="Salzberg S.L."/>
        </authorList>
    </citation>
    <scope>NUCLEOTIDE SEQUENCE</scope>
    <source>
        <tissue evidence="2">Leaf</tissue>
    </source>
</reference>
<reference evidence="2" key="1">
    <citation type="journal article" date="2017" name="Gigascience">
        <title>The first near-complete assembly of the hexaploid bread wheat genome, Triticum aestivum.</title>
        <authorList>
            <person name="Zimin A.V."/>
            <person name="Puiu D."/>
            <person name="Hall R."/>
            <person name="Kingan S."/>
            <person name="Clavijo B.J."/>
            <person name="Salzberg S.L."/>
        </authorList>
    </citation>
    <scope>NUCLEOTIDE SEQUENCE</scope>
    <source>
        <tissue evidence="2">Leaf</tissue>
    </source>
</reference>
<dbReference type="AlphaFoldDB" id="A0A9R1JB95"/>
<gene>
    <name evidence="2" type="ORF">CFC21_025443</name>
</gene>
<organism evidence="2">
    <name type="scientific">Triticum aestivum</name>
    <name type="common">Wheat</name>
    <dbReference type="NCBI Taxonomy" id="4565"/>
    <lineage>
        <taxon>Eukaryota</taxon>
        <taxon>Viridiplantae</taxon>
        <taxon>Streptophyta</taxon>
        <taxon>Embryophyta</taxon>
        <taxon>Tracheophyta</taxon>
        <taxon>Spermatophyta</taxon>
        <taxon>Magnoliopsida</taxon>
        <taxon>Liliopsida</taxon>
        <taxon>Poales</taxon>
        <taxon>Poaceae</taxon>
        <taxon>BOP clade</taxon>
        <taxon>Pooideae</taxon>
        <taxon>Triticodae</taxon>
        <taxon>Triticeae</taxon>
        <taxon>Triticinae</taxon>
        <taxon>Triticum</taxon>
    </lineage>
</organism>
<dbReference type="OrthoDB" id="10614760at2759"/>
<dbReference type="EMBL" id="CM022215">
    <property type="protein sequence ID" value="KAF7011096.1"/>
    <property type="molecule type" value="Genomic_DNA"/>
</dbReference>
<comment type="caution">
    <text evidence="2">The sequence shown here is derived from an EMBL/GenBank/DDBJ whole genome shotgun (WGS) entry which is preliminary data.</text>
</comment>